<keyword evidence="1" id="KW-0812">Transmembrane</keyword>
<proteinExistence type="predicted"/>
<feature type="transmembrane region" description="Helical" evidence="1">
    <location>
        <begin position="185"/>
        <end position="202"/>
    </location>
</feature>
<dbReference type="Proteomes" id="UP001201873">
    <property type="component" value="Unassembled WGS sequence"/>
</dbReference>
<keyword evidence="3" id="KW-1185">Reference proteome</keyword>
<feature type="transmembrane region" description="Helical" evidence="1">
    <location>
        <begin position="87"/>
        <end position="112"/>
    </location>
</feature>
<dbReference type="CDD" id="cd05709">
    <property type="entry name" value="S2P-M50"/>
    <property type="match status" value="1"/>
</dbReference>
<dbReference type="PANTHER" id="PTHR35864">
    <property type="entry name" value="ZINC METALLOPROTEASE MJ0611-RELATED"/>
    <property type="match status" value="1"/>
</dbReference>
<comment type="caution">
    <text evidence="2">The sequence shown here is derived from an EMBL/GenBank/DDBJ whole genome shotgun (WGS) entry which is preliminary data.</text>
</comment>
<name>A0ABT0JWT7_9ACTN</name>
<evidence type="ECO:0000313" key="2">
    <source>
        <dbReference type="EMBL" id="MCK9876011.1"/>
    </source>
</evidence>
<dbReference type="EMBL" id="JALKFT010000007">
    <property type="protein sequence ID" value="MCK9876011.1"/>
    <property type="molecule type" value="Genomic_DNA"/>
</dbReference>
<evidence type="ECO:0000313" key="3">
    <source>
        <dbReference type="Proteomes" id="UP001201873"/>
    </source>
</evidence>
<keyword evidence="1" id="KW-1133">Transmembrane helix</keyword>
<dbReference type="PANTHER" id="PTHR35864:SF1">
    <property type="entry name" value="ZINC METALLOPROTEASE YWHC-RELATED"/>
    <property type="match status" value="1"/>
</dbReference>
<dbReference type="InterPro" id="IPR052348">
    <property type="entry name" value="Metallopeptidase_M50B"/>
</dbReference>
<evidence type="ECO:0000256" key="1">
    <source>
        <dbReference type="SAM" id="Phobius"/>
    </source>
</evidence>
<reference evidence="2 3" key="1">
    <citation type="submission" date="2022-04" db="EMBL/GenBank/DDBJ databases">
        <title>Genome diversity in the genus Frankia.</title>
        <authorList>
            <person name="Carlos-Shanley C."/>
            <person name="Hahn D."/>
        </authorList>
    </citation>
    <scope>NUCLEOTIDE SEQUENCE [LARGE SCALE GENOMIC DNA]</scope>
    <source>
        <strain evidence="2 3">Ag45/Mut15</strain>
    </source>
</reference>
<gene>
    <name evidence="2" type="ORF">MXD59_09520</name>
</gene>
<dbReference type="RefSeq" id="WP_248824371.1">
    <property type="nucleotide sequence ID" value="NZ_JALKFT010000007.1"/>
</dbReference>
<keyword evidence="1" id="KW-0472">Membrane</keyword>
<organism evidence="2 3">
    <name type="scientific">Frankia umida</name>
    <dbReference type="NCBI Taxonomy" id="573489"/>
    <lineage>
        <taxon>Bacteria</taxon>
        <taxon>Bacillati</taxon>
        <taxon>Actinomycetota</taxon>
        <taxon>Actinomycetes</taxon>
        <taxon>Frankiales</taxon>
        <taxon>Frankiaceae</taxon>
        <taxon>Frankia</taxon>
    </lineage>
</organism>
<sequence length="229" mass="24474">MLFHLAEPAVLLALLVAFAIGVFVHDAAQVLTARLVRDPTPMRAGRLTASVRTRLTPFSGLAVFIVGHGWAESVPMNDVWRRRRFHVAAAILAGPLAYLLLALGSLALFGLVSDRASIDLGDRVIEATVVNSFAAEFTLWLAVTFASMFIISLIPVPPTDGGRLVFLLGGTSEGWRNTHYRLTDGNIGLVILLALLLLPALFPGFPSVVGQLIGPLLRGLGSLIGLHLV</sequence>
<accession>A0ABT0JWT7</accession>
<protein>
    <submittedName>
        <fullName evidence="2">M50 family metallopeptidase</fullName>
    </submittedName>
</protein>
<feature type="transmembrane region" description="Helical" evidence="1">
    <location>
        <begin position="132"/>
        <end position="154"/>
    </location>
</feature>